<dbReference type="OrthoDB" id="2397721at2759"/>
<organism evidence="1 2">
    <name type="scientific">Rhizopus stolonifer</name>
    <name type="common">Rhizopus nigricans</name>
    <dbReference type="NCBI Taxonomy" id="4846"/>
    <lineage>
        <taxon>Eukaryota</taxon>
        <taxon>Fungi</taxon>
        <taxon>Fungi incertae sedis</taxon>
        <taxon>Mucoromycota</taxon>
        <taxon>Mucoromycotina</taxon>
        <taxon>Mucoromycetes</taxon>
        <taxon>Mucorales</taxon>
        <taxon>Mucorineae</taxon>
        <taxon>Rhizopodaceae</taxon>
        <taxon>Rhizopus</taxon>
    </lineage>
</organism>
<keyword evidence="2" id="KW-1185">Reference proteome</keyword>
<evidence type="ECO:0008006" key="3">
    <source>
        <dbReference type="Google" id="ProtNLM"/>
    </source>
</evidence>
<dbReference type="EMBL" id="PJQM01004944">
    <property type="protein sequence ID" value="RCH82884.1"/>
    <property type="molecule type" value="Genomic_DNA"/>
</dbReference>
<dbReference type="Proteomes" id="UP000253551">
    <property type="component" value="Unassembled WGS sequence"/>
</dbReference>
<accession>A0A367IYX5</accession>
<evidence type="ECO:0000313" key="2">
    <source>
        <dbReference type="Proteomes" id="UP000253551"/>
    </source>
</evidence>
<sequence length="176" mass="20066">MDYIFSASLFSSRLCKPKDATDMIGPNFKVCGQTPILSPYRGIKKYLSSSVARKRQNMVKSYGYPSCSGHYDTIDELRNHLDEKHTPKTKPEADTSFESLKNKNKWTLSTGTVVENQLYEFGKLQVGDHPSQSFIFDVNDSELYIRHGTLTSGEIEEIMINYNNIPLRMPDDLNNI</sequence>
<comment type="caution">
    <text evidence="1">The sequence shown here is derived from an EMBL/GenBank/DDBJ whole genome shotgun (WGS) entry which is preliminary data.</text>
</comment>
<name>A0A367IYX5_RHIST</name>
<reference evidence="1 2" key="1">
    <citation type="journal article" date="2018" name="G3 (Bethesda)">
        <title>Phylogenetic and Phylogenomic Definition of Rhizopus Species.</title>
        <authorList>
            <person name="Gryganskyi A.P."/>
            <person name="Golan J."/>
            <person name="Dolatabadi S."/>
            <person name="Mondo S."/>
            <person name="Robb S."/>
            <person name="Idnurm A."/>
            <person name="Muszewska A."/>
            <person name="Steczkiewicz K."/>
            <person name="Masonjones S."/>
            <person name="Liao H.L."/>
            <person name="Gajdeczka M.T."/>
            <person name="Anike F."/>
            <person name="Vuek A."/>
            <person name="Anishchenko I.M."/>
            <person name="Voigt K."/>
            <person name="de Hoog G.S."/>
            <person name="Smith M.E."/>
            <person name="Heitman J."/>
            <person name="Vilgalys R."/>
            <person name="Stajich J.E."/>
        </authorList>
    </citation>
    <scope>NUCLEOTIDE SEQUENCE [LARGE SCALE GENOMIC DNA]</scope>
    <source>
        <strain evidence="1 2">LSU 92-RS-03</strain>
    </source>
</reference>
<proteinExistence type="predicted"/>
<gene>
    <name evidence="1" type="ORF">CU098_007348</name>
</gene>
<protein>
    <recommendedName>
        <fullName evidence="3">C2H2-type domain-containing protein</fullName>
    </recommendedName>
</protein>
<dbReference type="AlphaFoldDB" id="A0A367IYX5"/>
<evidence type="ECO:0000313" key="1">
    <source>
        <dbReference type="EMBL" id="RCH82884.1"/>
    </source>
</evidence>